<feature type="compositionally biased region" description="Basic and acidic residues" evidence="2">
    <location>
        <begin position="237"/>
        <end position="267"/>
    </location>
</feature>
<feature type="region of interest" description="Disordered" evidence="2">
    <location>
        <begin position="363"/>
        <end position="402"/>
    </location>
</feature>
<gene>
    <name evidence="3" type="ORF">MKZ38_006388</name>
</gene>
<dbReference type="GO" id="GO:0003677">
    <property type="term" value="F:DNA binding"/>
    <property type="evidence" value="ECO:0007669"/>
    <property type="project" value="InterPro"/>
</dbReference>
<feature type="compositionally biased region" description="Basic residues" evidence="2">
    <location>
        <begin position="376"/>
        <end position="385"/>
    </location>
</feature>
<evidence type="ECO:0000313" key="3">
    <source>
        <dbReference type="EMBL" id="KAJ2895538.1"/>
    </source>
</evidence>
<dbReference type="EMBL" id="JAKWBI020000396">
    <property type="protein sequence ID" value="KAJ2895538.1"/>
    <property type="molecule type" value="Genomic_DNA"/>
</dbReference>
<feature type="compositionally biased region" description="Acidic residues" evidence="2">
    <location>
        <begin position="268"/>
        <end position="294"/>
    </location>
</feature>
<evidence type="ECO:0000256" key="2">
    <source>
        <dbReference type="SAM" id="MobiDB-lite"/>
    </source>
</evidence>
<evidence type="ECO:0000256" key="1">
    <source>
        <dbReference type="SAM" id="Coils"/>
    </source>
</evidence>
<dbReference type="AlphaFoldDB" id="A0AAD5RNZ5"/>
<evidence type="ECO:0000313" key="4">
    <source>
        <dbReference type="Proteomes" id="UP001201980"/>
    </source>
</evidence>
<dbReference type="SMART" id="SM00384">
    <property type="entry name" value="AT_hook"/>
    <property type="match status" value="4"/>
</dbReference>
<feature type="region of interest" description="Disordered" evidence="2">
    <location>
        <begin position="1"/>
        <end position="299"/>
    </location>
</feature>
<feature type="compositionally biased region" description="Polar residues" evidence="2">
    <location>
        <begin position="137"/>
        <end position="147"/>
    </location>
</feature>
<dbReference type="InterPro" id="IPR017956">
    <property type="entry name" value="AT_hook_DNA-bd_motif"/>
</dbReference>
<comment type="caution">
    <text evidence="3">The sequence shown here is derived from an EMBL/GenBank/DDBJ whole genome shotgun (WGS) entry which is preliminary data.</text>
</comment>
<protein>
    <submittedName>
        <fullName evidence="3">Kinetochore protein fta7</fullName>
    </submittedName>
</protein>
<name>A0AAD5RNZ5_9PEZI</name>
<feature type="coiled-coil region" evidence="1">
    <location>
        <begin position="426"/>
        <end position="460"/>
    </location>
</feature>
<sequence length="574" mass="64526">MPPASPNQNRKRGRPTASAQDEVASRRQRLRKNDSNTNVSRDKVPEQTENDDDRPRKRTRKDKEDKVPALAAAEAPNPKTQGRKPRALGQPSVIQKGRREATYEADTEADVATKKRGRPSKAHKEGEQAVPMRNKSNRTSSASQIVENLTERRKKTIRPNRDELAPKKRGRPSQEQTEEDHQPKKRGRSSRGQSLEEEQEGAPQENGMRKRRRKTVQEEDAEEQEDAGNAKPRNGRRRSEKDQDGRPSASDSKRRPIGRSRELKLADEEQPGLDEPEEPEAEGNEEEEEEELDYDGLIPQINAVSSRTIKSKWSPLDSPSIAMVTSLLHDAARPVLLRLKDEKKRAFAASALQAISNRLRTKMSRGLPFPPASTALKKKPRRRKGAFAPQGKEQEGESRLGELSFETTVDGVRAAQQRLTPLLHSVALLKKEKEKEEKQLRRDYENLQALERNSREQKNSWRAQLRKGGHALVPTPIPASNVQDEAHDQEDSMNGEVGLELLPVDKVAGRTFRDTDDPEHLDLASQAKSHMDSIGENLKQIIGVVPAIERTRAALQGVLHERLDGESYGRVVLG</sequence>
<proteinExistence type="predicted"/>
<dbReference type="InterPro" id="IPR025212">
    <property type="entry name" value="CAD_CENP-Q"/>
</dbReference>
<keyword evidence="1" id="KW-0175">Coiled coil</keyword>
<reference evidence="3" key="1">
    <citation type="submission" date="2022-07" db="EMBL/GenBank/DDBJ databases">
        <title>Draft genome sequence of Zalerion maritima ATCC 34329, a (micro)plastics degrading marine fungus.</title>
        <authorList>
            <person name="Paco A."/>
            <person name="Goncalves M.F.M."/>
            <person name="Rocha-Santos T.A.P."/>
            <person name="Alves A."/>
        </authorList>
    </citation>
    <scope>NUCLEOTIDE SEQUENCE</scope>
    <source>
        <strain evidence="3">ATCC 34329</strain>
    </source>
</reference>
<accession>A0AAD5RNZ5</accession>
<organism evidence="3 4">
    <name type="scientific">Zalerion maritima</name>
    <dbReference type="NCBI Taxonomy" id="339359"/>
    <lineage>
        <taxon>Eukaryota</taxon>
        <taxon>Fungi</taxon>
        <taxon>Dikarya</taxon>
        <taxon>Ascomycota</taxon>
        <taxon>Pezizomycotina</taxon>
        <taxon>Sordariomycetes</taxon>
        <taxon>Lulworthiomycetidae</taxon>
        <taxon>Lulworthiales</taxon>
        <taxon>Lulworthiaceae</taxon>
        <taxon>Zalerion</taxon>
    </lineage>
</organism>
<keyword evidence="4" id="KW-1185">Reference proteome</keyword>
<dbReference type="Proteomes" id="UP001201980">
    <property type="component" value="Unassembled WGS sequence"/>
</dbReference>
<dbReference type="Pfam" id="PF13094">
    <property type="entry name" value="CENP-Q"/>
    <property type="match status" value="1"/>
</dbReference>